<keyword evidence="3" id="KW-1185">Reference proteome</keyword>
<keyword evidence="1" id="KW-0812">Transmembrane</keyword>
<evidence type="ECO:0000313" key="2">
    <source>
        <dbReference type="EMBL" id="MDG3007492.1"/>
    </source>
</evidence>
<protein>
    <submittedName>
        <fullName evidence="2">YcxB family protein</fullName>
    </submittedName>
</protein>
<proteinExistence type="predicted"/>
<comment type="caution">
    <text evidence="2">The sequence shown here is derived from an EMBL/GenBank/DDBJ whole genome shotgun (WGS) entry which is preliminary data.</text>
</comment>
<evidence type="ECO:0000313" key="3">
    <source>
        <dbReference type="Proteomes" id="UP001216907"/>
    </source>
</evidence>
<dbReference type="Proteomes" id="UP001216907">
    <property type="component" value="Unassembled WGS sequence"/>
</dbReference>
<feature type="transmembrane region" description="Helical" evidence="1">
    <location>
        <begin position="82"/>
        <end position="102"/>
    </location>
</feature>
<accession>A0ABT6FIT6</accession>
<dbReference type="RefSeq" id="WP_277863770.1">
    <property type="nucleotide sequence ID" value="NZ_JARRAG010000002.1"/>
</dbReference>
<gene>
    <name evidence="2" type="ORF">PZE19_27325</name>
</gene>
<evidence type="ECO:0000256" key="1">
    <source>
        <dbReference type="SAM" id="Phobius"/>
    </source>
</evidence>
<name>A0ABT6FIT6_9BACT</name>
<reference evidence="2 3" key="1">
    <citation type="submission" date="2023-03" db="EMBL/GenBank/DDBJ databases">
        <title>Paludisphaera mucosa sp. nov. a novel planctomycete from northern fen.</title>
        <authorList>
            <person name="Ivanova A."/>
        </authorList>
    </citation>
    <scope>NUCLEOTIDE SEQUENCE [LARGE SCALE GENOMIC DNA]</scope>
    <source>
        <strain evidence="2 3">Pla2</strain>
    </source>
</reference>
<dbReference type="EMBL" id="JARRAG010000002">
    <property type="protein sequence ID" value="MDG3007492.1"/>
    <property type="molecule type" value="Genomic_DNA"/>
</dbReference>
<keyword evidence="1" id="KW-1133">Transmembrane helix</keyword>
<keyword evidence="1" id="KW-0472">Membrane</keyword>
<feature type="transmembrane region" description="Helical" evidence="1">
    <location>
        <begin position="49"/>
        <end position="70"/>
    </location>
</feature>
<sequence length="206" mass="23479">MDAEAPTLEGADEVVVRASYQYNEVEFIASRRASKIALNRSFDTWTGRITLLLLAHVMFAIGAMFMLQGLGPGARRQGPNAIVFAFGAILAAYGAWLAYRWLYGYRRRMRRLFHAFPAAGDRVDLAFTPRRLVRHSERSDSSIDWLLFPTVVELRDGFVLVMRARLDVWIPKHAFRPPFDARAAAAFLRSRAAKYRVLDRFARPAE</sequence>
<organism evidence="2 3">
    <name type="scientific">Paludisphaera mucosa</name>
    <dbReference type="NCBI Taxonomy" id="3030827"/>
    <lineage>
        <taxon>Bacteria</taxon>
        <taxon>Pseudomonadati</taxon>
        <taxon>Planctomycetota</taxon>
        <taxon>Planctomycetia</taxon>
        <taxon>Isosphaerales</taxon>
        <taxon>Isosphaeraceae</taxon>
        <taxon>Paludisphaera</taxon>
    </lineage>
</organism>